<protein>
    <submittedName>
        <fullName evidence="1">Uncharacterized protein</fullName>
    </submittedName>
</protein>
<keyword evidence="2" id="KW-1185">Reference proteome</keyword>
<dbReference type="RefSeq" id="WP_086159605.1">
    <property type="nucleotide sequence ID" value="NZ_CP021121.1"/>
</dbReference>
<organism evidence="1 2">
    <name type="scientific">Streptomyces marincola</name>
    <dbReference type="NCBI Taxonomy" id="2878388"/>
    <lineage>
        <taxon>Bacteria</taxon>
        <taxon>Bacillati</taxon>
        <taxon>Actinomycetota</taxon>
        <taxon>Actinomycetes</taxon>
        <taxon>Kitasatosporales</taxon>
        <taxon>Streptomycetaceae</taxon>
        <taxon>Streptomyces</taxon>
    </lineage>
</organism>
<dbReference type="KEGG" id="smao:CAG99_13455"/>
<dbReference type="Proteomes" id="UP000194218">
    <property type="component" value="Chromosome"/>
</dbReference>
<evidence type="ECO:0000313" key="1">
    <source>
        <dbReference type="EMBL" id="ARQ69736.1"/>
    </source>
</evidence>
<reference evidence="1 2" key="1">
    <citation type="submission" date="2017-05" db="EMBL/GenBank/DDBJ databases">
        <title>Complete genome sequence of Streptomyces sp. SCSIO 03032 revealed the diverse biosynthetic pathways for its bioactive secondary metabolites.</title>
        <authorList>
            <person name="Ma L."/>
            <person name="Zhu Y."/>
            <person name="Zhang W."/>
            <person name="Zhang G."/>
            <person name="Tian X."/>
            <person name="Zhang S."/>
            <person name="Zhang C."/>
        </authorList>
    </citation>
    <scope>NUCLEOTIDE SEQUENCE [LARGE SCALE GENOMIC DNA]</scope>
    <source>
        <strain evidence="1 2">SCSIO 03032</strain>
    </source>
</reference>
<gene>
    <name evidence="1" type="ORF">CAG99_13455</name>
</gene>
<dbReference type="EMBL" id="CP021121">
    <property type="protein sequence ID" value="ARQ69736.1"/>
    <property type="molecule type" value="Genomic_DNA"/>
</dbReference>
<dbReference type="AlphaFoldDB" id="A0A1W7CYA9"/>
<accession>A0A1W7CYA9</accession>
<dbReference type="OrthoDB" id="3637961at2"/>
<sequence length="61" mass="6840">MSERSYPIQPQPEDDARFTLGLVLDVADVLEKHGYPPIASGRDFVELQLALFRFLYTGGAQ</sequence>
<proteinExistence type="predicted"/>
<name>A0A1W7CYA9_9ACTN</name>
<evidence type="ECO:0000313" key="2">
    <source>
        <dbReference type="Proteomes" id="UP000194218"/>
    </source>
</evidence>